<feature type="domain" description="FAD-dependent urate hydroxylase HpyO/Asp monooxygenase CreE-like FAD/NAD(P)-binding" evidence="2">
    <location>
        <begin position="24"/>
        <end position="205"/>
    </location>
</feature>
<accession>A0ABP4H6Y9</accession>
<evidence type="ECO:0000256" key="1">
    <source>
        <dbReference type="SAM" id="MobiDB-lite"/>
    </source>
</evidence>
<keyword evidence="4" id="KW-1185">Reference proteome</keyword>
<sequence>MAISHSAPPADGPAGPPPAARTVVIVGAGPRGTGLIERLAANAAELLPPRRRVEIHLVDPYPPGGGRIWRHEQSPLLRMNSMAEDVTMFTDERSAIEGPVRPGPSLARWAAHREEFAPHLEPADPAVRAELDALAPGDFATRRALSAYLDWVFRRAVADLPEWITLTVHRGRAIALTGAPDGPQRVTLASGVELTGDQVVLALGHLGADLDEAHTVSAEFAARHGRFHLPPAFSTEAEGPLAGVAAGEQVILRGFGLAFVDLTALLTEGRGGRFEHLPDGTLRYRPSGREPVLHVGSRRGVPYHAKTGYRLQGPPAPLPRYFGPDGVEQLLARPGQLELRRDIWPLMAKEIGFGYYHELFHAHPERTTLPWADFLAGYDRFDWYTDERADLVAAGVPDPADRLDFEHLDHPLAGLRFADPQALREHLCGYLRADVERRADPAHSADLGAFLALLSLYGQLPRVLAAGRLTARSTARELDGWWHGFFSFLASGPPGFRLRELLALSEAGVVHFLGADLAVELDEAGGTFVASSPSVPGHRVTATALIDAYLPKHALDRTEDHLLAALLRAGELAEEVVADAQHVHRSGLLTTSPADGRVLDPSLGGAGHPRRVALGPHTNGRAFAAFARPRINAPSFRQNDAAARALLRALAADPLGPRDPCDPADRPHPRELPDPTDQRERLDGGDRMGAGLTTARP</sequence>
<dbReference type="PANTHER" id="PTHR40254">
    <property type="entry name" value="BLR0577 PROTEIN"/>
    <property type="match status" value="1"/>
</dbReference>
<dbReference type="RefSeq" id="WP_344444099.1">
    <property type="nucleotide sequence ID" value="NZ_BAAALF010000100.1"/>
</dbReference>
<name>A0ABP4H6Y9_9ACTN</name>
<gene>
    <name evidence="3" type="ORF">GCM10009665_48890</name>
</gene>
<comment type="caution">
    <text evidence="3">The sequence shown here is derived from an EMBL/GenBank/DDBJ whole genome shotgun (WGS) entry which is preliminary data.</text>
</comment>
<dbReference type="EMBL" id="BAAALF010000100">
    <property type="protein sequence ID" value="GAA1252392.1"/>
    <property type="molecule type" value="Genomic_DNA"/>
</dbReference>
<reference evidence="4" key="1">
    <citation type="journal article" date="2019" name="Int. J. Syst. Evol. Microbiol.">
        <title>The Global Catalogue of Microorganisms (GCM) 10K type strain sequencing project: providing services to taxonomists for standard genome sequencing and annotation.</title>
        <authorList>
            <consortium name="The Broad Institute Genomics Platform"/>
            <consortium name="The Broad Institute Genome Sequencing Center for Infectious Disease"/>
            <person name="Wu L."/>
            <person name="Ma J."/>
        </authorList>
    </citation>
    <scope>NUCLEOTIDE SEQUENCE [LARGE SCALE GENOMIC DNA]</scope>
    <source>
        <strain evidence="4">JCM 13004</strain>
    </source>
</reference>
<feature type="compositionally biased region" description="Basic and acidic residues" evidence="1">
    <location>
        <begin position="659"/>
        <end position="686"/>
    </location>
</feature>
<dbReference type="Pfam" id="PF13454">
    <property type="entry name" value="NAD_binding_9"/>
    <property type="match status" value="1"/>
</dbReference>
<dbReference type="InterPro" id="IPR036188">
    <property type="entry name" value="FAD/NAD-bd_sf"/>
</dbReference>
<organism evidence="3 4">
    <name type="scientific">Kitasatospora nipponensis</name>
    <dbReference type="NCBI Taxonomy" id="258049"/>
    <lineage>
        <taxon>Bacteria</taxon>
        <taxon>Bacillati</taxon>
        <taxon>Actinomycetota</taxon>
        <taxon>Actinomycetes</taxon>
        <taxon>Kitasatosporales</taxon>
        <taxon>Streptomycetaceae</taxon>
        <taxon>Kitasatospora</taxon>
    </lineage>
</organism>
<evidence type="ECO:0000313" key="3">
    <source>
        <dbReference type="EMBL" id="GAA1252392.1"/>
    </source>
</evidence>
<dbReference type="InterPro" id="IPR052189">
    <property type="entry name" value="L-asp_N-monooxygenase_NS-form"/>
</dbReference>
<dbReference type="InterPro" id="IPR038732">
    <property type="entry name" value="HpyO/CreE_NAD-binding"/>
</dbReference>
<evidence type="ECO:0000313" key="4">
    <source>
        <dbReference type="Proteomes" id="UP001500037"/>
    </source>
</evidence>
<dbReference type="Proteomes" id="UP001500037">
    <property type="component" value="Unassembled WGS sequence"/>
</dbReference>
<dbReference type="PANTHER" id="PTHR40254:SF1">
    <property type="entry name" value="BLR0577 PROTEIN"/>
    <property type="match status" value="1"/>
</dbReference>
<proteinExistence type="predicted"/>
<feature type="region of interest" description="Disordered" evidence="1">
    <location>
        <begin position="653"/>
        <end position="697"/>
    </location>
</feature>
<protein>
    <submittedName>
        <fullName evidence="3">FAD/NAD(P)-binding protein</fullName>
    </submittedName>
</protein>
<dbReference type="SUPFAM" id="SSF51905">
    <property type="entry name" value="FAD/NAD(P)-binding domain"/>
    <property type="match status" value="1"/>
</dbReference>
<evidence type="ECO:0000259" key="2">
    <source>
        <dbReference type="Pfam" id="PF13454"/>
    </source>
</evidence>